<comment type="caution">
    <text evidence="1">The sequence shown here is derived from an EMBL/GenBank/DDBJ whole genome shotgun (WGS) entry which is preliminary data.</text>
</comment>
<sequence>MTLIISWVGVDDKKTGKEISSLYIASDSRYTAGIKTKFDYGIKVFGASKYPEIFGFCGDVLFPSTILGQIIPQIDNGILLKESDDCNSKNSKIFTYIETSLKEYPDTFLGNTFTIIHGTRFGKDFKLFKFFYNKKYGIEVSEIPLGKRSTKVLSDGSGAKEFDNKWSKIWNNPKHNDYRTSRAVYHCLNQTLKEIKDPHTGGLPQIIGLYRNNNSRIFGIVENESKYIYGKPSSEDINSTSIEWRNENFERVDPKTLKILEGSQRQPLQDATP</sequence>
<dbReference type="EMBL" id="JACYFS010000004">
    <property type="protein sequence ID" value="MBD8083339.1"/>
    <property type="molecule type" value="Genomic_DNA"/>
</dbReference>
<accession>A0ABR8ZE20</accession>
<name>A0ABR8ZE20_9FLAO</name>
<proteinExistence type="predicted"/>
<protein>
    <submittedName>
        <fullName evidence="1">Uncharacterized protein</fullName>
    </submittedName>
</protein>
<gene>
    <name evidence="1" type="ORF">IC610_13040</name>
</gene>
<dbReference type="RefSeq" id="WP_191737264.1">
    <property type="nucleotide sequence ID" value="NZ_JACYFS010000004.1"/>
</dbReference>
<evidence type="ECO:0000313" key="1">
    <source>
        <dbReference type="EMBL" id="MBD8083339.1"/>
    </source>
</evidence>
<organism evidence="1 2">
    <name type="scientific">Chryseobacterium caseinilyticum</name>
    <dbReference type="NCBI Taxonomy" id="2771428"/>
    <lineage>
        <taxon>Bacteria</taxon>
        <taxon>Pseudomonadati</taxon>
        <taxon>Bacteroidota</taxon>
        <taxon>Flavobacteriia</taxon>
        <taxon>Flavobacteriales</taxon>
        <taxon>Weeksellaceae</taxon>
        <taxon>Chryseobacterium group</taxon>
        <taxon>Chryseobacterium</taxon>
    </lineage>
</organism>
<keyword evidence="2" id="KW-1185">Reference proteome</keyword>
<evidence type="ECO:0000313" key="2">
    <source>
        <dbReference type="Proteomes" id="UP000637299"/>
    </source>
</evidence>
<dbReference type="Proteomes" id="UP000637299">
    <property type="component" value="Unassembled WGS sequence"/>
</dbReference>
<reference evidence="1 2" key="1">
    <citation type="submission" date="2020-09" db="EMBL/GenBank/DDBJ databases">
        <title>Genome seq and assembly of Chryseobacterium sp.</title>
        <authorList>
            <person name="Chhetri G."/>
        </authorList>
    </citation>
    <scope>NUCLEOTIDE SEQUENCE [LARGE SCALE GENOMIC DNA]</scope>
    <source>
        <strain evidence="1 2">GCR10</strain>
    </source>
</reference>